<name>A0A2I9D391_9DEIO</name>
<comment type="caution">
    <text evidence="3">The sequence shown here is derived from an EMBL/GenBank/DDBJ whole genome shotgun (WGS) entry which is preliminary data.</text>
</comment>
<dbReference type="InterPro" id="IPR032693">
    <property type="entry name" value="YtkA-like_dom"/>
</dbReference>
<reference evidence="4" key="1">
    <citation type="submission" date="2018-01" db="EMBL/GenBank/DDBJ databases">
        <title>Draft Genome Sequence of the Radioresistant Bacterium Deinococcus aerius TR0125, Isolated from the Higher Atmosphere above Japan.</title>
        <authorList>
            <person name="Satoh K."/>
            <person name="Arai H."/>
            <person name="Sanzen T."/>
            <person name="Kawaguchi Y."/>
            <person name="Hayashi H."/>
            <person name="Yokobori S."/>
            <person name="Yamagishi A."/>
            <person name="Oono Y."/>
            <person name="Narumi I."/>
        </authorList>
    </citation>
    <scope>NUCLEOTIDE SEQUENCE [LARGE SCALE GENOMIC DNA]</scope>
    <source>
        <strain evidence="4">TR0125</strain>
    </source>
</reference>
<evidence type="ECO:0000256" key="1">
    <source>
        <dbReference type="SAM" id="SignalP"/>
    </source>
</evidence>
<protein>
    <recommendedName>
        <fullName evidence="2">YtkA-like domain-containing protein</fullName>
    </recommendedName>
</protein>
<dbReference type="OrthoDB" id="72398at2"/>
<keyword evidence="4" id="KW-1185">Reference proteome</keyword>
<dbReference type="Proteomes" id="UP000236569">
    <property type="component" value="Unassembled WGS sequence"/>
</dbReference>
<dbReference type="PROSITE" id="PS51257">
    <property type="entry name" value="PROKAR_LIPOPROTEIN"/>
    <property type="match status" value="1"/>
</dbReference>
<feature type="domain" description="YtkA-like" evidence="2">
    <location>
        <begin position="32"/>
        <end position="108"/>
    </location>
</feature>
<evidence type="ECO:0000313" key="4">
    <source>
        <dbReference type="Proteomes" id="UP000236569"/>
    </source>
</evidence>
<proteinExistence type="predicted"/>
<dbReference type="EMBL" id="BFAG01000002">
    <property type="protein sequence ID" value="GBF04640.1"/>
    <property type="molecule type" value="Genomic_DNA"/>
</dbReference>
<feature type="chain" id="PRO_5014440415" description="YtkA-like domain-containing protein" evidence="1">
    <location>
        <begin position="32"/>
        <end position="129"/>
    </location>
</feature>
<dbReference type="Pfam" id="PF13115">
    <property type="entry name" value="YtkA"/>
    <property type="match status" value="1"/>
</dbReference>
<evidence type="ECO:0000313" key="3">
    <source>
        <dbReference type="EMBL" id="GBF04640.1"/>
    </source>
</evidence>
<keyword evidence="1" id="KW-0732">Signal</keyword>
<dbReference type="AlphaFoldDB" id="A0A2I9D391"/>
<evidence type="ECO:0000259" key="2">
    <source>
        <dbReference type="Pfam" id="PF13115"/>
    </source>
</evidence>
<gene>
    <name evidence="3" type="ORF">DAERI_020237</name>
</gene>
<organism evidence="3 4">
    <name type="scientific">Deinococcus aerius</name>
    <dbReference type="NCBI Taxonomy" id="200253"/>
    <lineage>
        <taxon>Bacteria</taxon>
        <taxon>Thermotogati</taxon>
        <taxon>Deinococcota</taxon>
        <taxon>Deinococci</taxon>
        <taxon>Deinococcales</taxon>
        <taxon>Deinococcaceae</taxon>
        <taxon>Deinococcus</taxon>
    </lineage>
</organism>
<feature type="signal peptide" evidence="1">
    <location>
        <begin position="1"/>
        <end position="31"/>
    </location>
</feature>
<sequence>MPSRPPPPPRCPPLAGLLALGLTLVSCRAPAARDFDVRLATRPSPARVGVTRLTLTLPDLPAAAVSVEGNMTHAGMAPVRAQATPAGNGRYVVDPLDLNMAGSWVLTVTARTGDGRTLTTDVPLEVAGP</sequence>
<dbReference type="RefSeq" id="WP_114149442.1">
    <property type="nucleotide sequence ID" value="NZ_BFAG01000002.1"/>
</dbReference>
<accession>A0A2I9D391</accession>